<sequence length="528" mass="59307">MDISSTLCSIDKFSLKTWSTAIKETISKNISKDAFRNQVVRLYKIYHNTAQVSTIIQTYIDSVVPVNDASHRTENGIITEFVKTTEIQSTAGLRLNSPENEDFRSNFIRTYKKAIHVFASTPCFICDRLMFRNGVCHRCQRLNLKGKVSPQADCNSMRLKPTPPQLEELSDAETALISQVKPFVKIFHLAKGRGQFAIRGSVIHFPFCVEEVIEQLPMDSSKSGIIVVNEHREGIQVVKNLEVRPQKIREALDWLTPLELVSFAGSQCTAMAATAISFASVQFPLTWEAVTIDEILIRGDAYFREQNDLRPINVQNQFMLCDDVSGTVQNVFSGVKEHSTFKNGIRKFRSHKVYAILTVSDYSMALMKAGSRILLFDSHSRGPKDVVTASGTACVLNFSLPEGIYKLSAVIHKNVQPKGIPIPQENLQQLQEFDFNICSVEASPVSEQNNHEDSSDEEERTNEEIEDSSKSTPNIFVRNGAPLVDCMIHSIDFCEPNMNDAIENEQTEFFLNRKSGKPINASAETHLE</sequence>
<evidence type="ECO:0000313" key="3">
    <source>
        <dbReference type="EMBL" id="CAG7824819.1"/>
    </source>
</evidence>
<feature type="domain" description="DUF6570" evidence="2">
    <location>
        <begin position="145"/>
        <end position="256"/>
    </location>
</feature>
<dbReference type="InterPro" id="IPR046700">
    <property type="entry name" value="DUF6570"/>
</dbReference>
<evidence type="ECO:0000256" key="1">
    <source>
        <dbReference type="SAM" id="MobiDB-lite"/>
    </source>
</evidence>
<evidence type="ECO:0000259" key="2">
    <source>
        <dbReference type="Pfam" id="PF20209"/>
    </source>
</evidence>
<protein>
    <recommendedName>
        <fullName evidence="2">DUF6570 domain-containing protein</fullName>
    </recommendedName>
</protein>
<dbReference type="AlphaFoldDB" id="A0A8J2PJI5"/>
<accession>A0A8J2PJI5</accession>
<evidence type="ECO:0000313" key="4">
    <source>
        <dbReference type="Proteomes" id="UP000708208"/>
    </source>
</evidence>
<dbReference type="Pfam" id="PF20209">
    <property type="entry name" value="DUF6570"/>
    <property type="match status" value="1"/>
</dbReference>
<gene>
    <name evidence="3" type="ORF">AFUS01_LOCUS34959</name>
</gene>
<keyword evidence="4" id="KW-1185">Reference proteome</keyword>
<feature type="compositionally biased region" description="Acidic residues" evidence="1">
    <location>
        <begin position="454"/>
        <end position="466"/>
    </location>
</feature>
<dbReference type="EMBL" id="CAJVCH010534132">
    <property type="protein sequence ID" value="CAG7824819.1"/>
    <property type="molecule type" value="Genomic_DNA"/>
</dbReference>
<feature type="region of interest" description="Disordered" evidence="1">
    <location>
        <begin position="444"/>
        <end position="476"/>
    </location>
</feature>
<name>A0A8J2PJI5_9HEXA</name>
<proteinExistence type="predicted"/>
<dbReference type="OrthoDB" id="10057854at2759"/>
<comment type="caution">
    <text evidence="3">The sequence shown here is derived from an EMBL/GenBank/DDBJ whole genome shotgun (WGS) entry which is preliminary data.</text>
</comment>
<organism evidence="3 4">
    <name type="scientific">Allacma fusca</name>
    <dbReference type="NCBI Taxonomy" id="39272"/>
    <lineage>
        <taxon>Eukaryota</taxon>
        <taxon>Metazoa</taxon>
        <taxon>Ecdysozoa</taxon>
        <taxon>Arthropoda</taxon>
        <taxon>Hexapoda</taxon>
        <taxon>Collembola</taxon>
        <taxon>Symphypleona</taxon>
        <taxon>Sminthuridae</taxon>
        <taxon>Allacma</taxon>
    </lineage>
</organism>
<dbReference type="Proteomes" id="UP000708208">
    <property type="component" value="Unassembled WGS sequence"/>
</dbReference>
<reference evidence="3" key="1">
    <citation type="submission" date="2021-06" db="EMBL/GenBank/DDBJ databases">
        <authorList>
            <person name="Hodson N. C."/>
            <person name="Mongue J. A."/>
            <person name="Jaron S. K."/>
        </authorList>
    </citation>
    <scope>NUCLEOTIDE SEQUENCE</scope>
</reference>